<dbReference type="EC" id="3.6.1.-" evidence="2"/>
<organism evidence="4 5">
    <name type="scientific">Drosophila hydei</name>
    <name type="common">Fruit fly</name>
    <dbReference type="NCBI Taxonomy" id="7224"/>
    <lineage>
        <taxon>Eukaryota</taxon>
        <taxon>Metazoa</taxon>
        <taxon>Ecdysozoa</taxon>
        <taxon>Arthropoda</taxon>
        <taxon>Hexapoda</taxon>
        <taxon>Insecta</taxon>
        <taxon>Pterygota</taxon>
        <taxon>Neoptera</taxon>
        <taxon>Endopterygota</taxon>
        <taxon>Diptera</taxon>
        <taxon>Brachycera</taxon>
        <taxon>Muscomorpha</taxon>
        <taxon>Ephydroidea</taxon>
        <taxon>Drosophilidae</taxon>
        <taxon>Drosophila</taxon>
    </lineage>
</organism>
<dbReference type="RefSeq" id="XP_023173535.2">
    <property type="nucleotide sequence ID" value="XM_023317767.2"/>
</dbReference>
<dbReference type="Proteomes" id="UP000504633">
    <property type="component" value="Unplaced"/>
</dbReference>
<dbReference type="Pfam" id="PF08652">
    <property type="entry name" value="RAI1"/>
    <property type="match status" value="1"/>
</dbReference>
<comment type="function">
    <text evidence="2">Decapping enzyme for NAD-capped RNAs: specifically hydrolyzes the nicotinamide adenine dinucleotide (NAD) cap from a subset of RNAs by removing the entire NAD moiety from the 5'-end of an NAD-capped RNA.</text>
</comment>
<evidence type="ECO:0000256" key="2">
    <source>
        <dbReference type="RuleBase" id="RU367113"/>
    </source>
</evidence>
<keyword evidence="2" id="KW-0694">RNA-binding</keyword>
<dbReference type="PANTHER" id="PTHR12395:SF9">
    <property type="entry name" value="DECAPPING AND EXORIBONUCLEASE PROTEIN"/>
    <property type="match status" value="1"/>
</dbReference>
<dbReference type="OMA" id="NIAYNGR"/>
<reference evidence="5" key="1">
    <citation type="submission" date="2025-08" db="UniProtKB">
        <authorList>
            <consortium name="RefSeq"/>
        </authorList>
    </citation>
    <scope>IDENTIFICATION</scope>
    <source>
        <strain evidence="5">15085-1641.00</strain>
        <tissue evidence="5">Whole body</tissue>
    </source>
</reference>
<dbReference type="GO" id="GO:0046872">
    <property type="term" value="F:metal ion binding"/>
    <property type="evidence" value="ECO:0007669"/>
    <property type="project" value="UniProtKB-KW"/>
</dbReference>
<dbReference type="GO" id="GO:0000166">
    <property type="term" value="F:nucleotide binding"/>
    <property type="evidence" value="ECO:0007669"/>
    <property type="project" value="UniProtKB-KW"/>
</dbReference>
<dbReference type="InterPro" id="IPR013961">
    <property type="entry name" value="RAI1"/>
</dbReference>
<keyword evidence="2" id="KW-0479">Metal-binding</keyword>
<keyword evidence="2" id="KW-0539">Nucleus</keyword>
<evidence type="ECO:0000256" key="1">
    <source>
        <dbReference type="ARBA" id="ARBA00006562"/>
    </source>
</evidence>
<name>A0A6J1M3C1_DROHY</name>
<keyword evidence="2" id="KW-0540">Nuclease</keyword>
<dbReference type="GO" id="GO:0016787">
    <property type="term" value="F:hydrolase activity"/>
    <property type="evidence" value="ECO:0007669"/>
    <property type="project" value="UniProtKB-KW"/>
</dbReference>
<dbReference type="PANTHER" id="PTHR12395">
    <property type="entry name" value="DOM-3 RELATED"/>
    <property type="match status" value="1"/>
</dbReference>
<keyword evidence="2" id="KW-0547">Nucleotide-binding</keyword>
<proteinExistence type="inferred from homology"/>
<evidence type="ECO:0000313" key="4">
    <source>
        <dbReference type="Proteomes" id="UP000504633"/>
    </source>
</evidence>
<evidence type="ECO:0000259" key="3">
    <source>
        <dbReference type="Pfam" id="PF08652"/>
    </source>
</evidence>
<dbReference type="InterPro" id="IPR039039">
    <property type="entry name" value="RAI1-like_fam"/>
</dbReference>
<dbReference type="AlphaFoldDB" id="A0A6J1M3C1"/>
<keyword evidence="2" id="KW-0378">Hydrolase</keyword>
<dbReference type="GO" id="GO:0110155">
    <property type="term" value="P:NAD-cap decapping"/>
    <property type="evidence" value="ECO:0007669"/>
    <property type="project" value="TreeGrafter"/>
</dbReference>
<comment type="subcellular location">
    <subcellularLocation>
        <location evidence="2">Nucleus</location>
    </subcellularLocation>
</comment>
<accession>A0A6J1M3C1</accession>
<dbReference type="GO" id="GO:0003723">
    <property type="term" value="F:RNA binding"/>
    <property type="evidence" value="ECO:0007669"/>
    <property type="project" value="UniProtKB-KW"/>
</dbReference>
<dbReference type="GO" id="GO:0004518">
    <property type="term" value="F:nuclease activity"/>
    <property type="evidence" value="ECO:0007669"/>
    <property type="project" value="UniProtKB-KW"/>
</dbReference>
<dbReference type="GO" id="GO:0005829">
    <property type="term" value="C:cytosol"/>
    <property type="evidence" value="ECO:0007669"/>
    <property type="project" value="TreeGrafter"/>
</dbReference>
<dbReference type="KEGG" id="dhe:111601261"/>
<protein>
    <recommendedName>
        <fullName evidence="2">Decapping nuclease</fullName>
        <ecNumber evidence="2">3.6.1.-</ecNumber>
    </recommendedName>
</protein>
<keyword evidence="4" id="KW-1185">Reference proteome</keyword>
<comment type="similarity">
    <text evidence="1 2">Belongs to the DXO/Dom3Z family.</text>
</comment>
<comment type="cofactor">
    <cofactor evidence="2">
        <name>a divalent metal cation</name>
        <dbReference type="ChEBI" id="CHEBI:60240"/>
    </cofactor>
</comment>
<gene>
    <name evidence="5" type="primary">LOC111601261</name>
</gene>
<sequence>MDSSTRVVFKLAEYMKQQNNQNNLSEKILPLQPKVIGGFSVTSERFYRSDTNELKFLVVPETDKFPLNLNKQHVLFNEHGHHAEYLDKMLYFIRDNQDAMVKSCAVQADVVTRADVLETLMRTLYMKRNWSILGSRYRNTIYLCLTKPSHSGLTPAELATERNRQIMEAKLKQFLFSDTPDKSSILRCTGGEFHGVFRCKIGELSVVYASIMGGHHAKHKHALNKKSSRFAECKVMLSHSTEPCSQWKPQPEEALLWWSECCLKDVKEIYIARPQSSGHVQSVSTSLLTTLIQDNINNWSSEMCISLLSDILMQIRSVMQLDNASAVYRFDYIANPGILKYNLTKQRNEQTFLADWYRLMLEKPQADIPNIRRHK</sequence>
<feature type="domain" description="RAI1-like" evidence="3">
    <location>
        <begin position="32"/>
        <end position="358"/>
    </location>
</feature>
<dbReference type="GO" id="GO:0005634">
    <property type="term" value="C:nucleus"/>
    <property type="evidence" value="ECO:0007669"/>
    <property type="project" value="UniProtKB-SubCell"/>
</dbReference>
<dbReference type="OrthoDB" id="5853397at2759"/>
<evidence type="ECO:0000313" key="5">
    <source>
        <dbReference type="RefSeq" id="XP_023173535.2"/>
    </source>
</evidence>
<dbReference type="GeneID" id="111601261"/>
<dbReference type="GO" id="GO:0000956">
    <property type="term" value="P:nuclear-transcribed mRNA catabolic process"/>
    <property type="evidence" value="ECO:0007669"/>
    <property type="project" value="TreeGrafter"/>
</dbReference>